<name>A0ACB9GYU4_CICIN</name>
<dbReference type="Proteomes" id="UP001055811">
    <property type="component" value="Linkage Group LG01"/>
</dbReference>
<keyword evidence="2" id="KW-1185">Reference proteome</keyword>
<dbReference type="EMBL" id="CM042009">
    <property type="protein sequence ID" value="KAI3788251.1"/>
    <property type="molecule type" value="Genomic_DNA"/>
</dbReference>
<organism evidence="1 2">
    <name type="scientific">Cichorium intybus</name>
    <name type="common">Chicory</name>
    <dbReference type="NCBI Taxonomy" id="13427"/>
    <lineage>
        <taxon>Eukaryota</taxon>
        <taxon>Viridiplantae</taxon>
        <taxon>Streptophyta</taxon>
        <taxon>Embryophyta</taxon>
        <taxon>Tracheophyta</taxon>
        <taxon>Spermatophyta</taxon>
        <taxon>Magnoliopsida</taxon>
        <taxon>eudicotyledons</taxon>
        <taxon>Gunneridae</taxon>
        <taxon>Pentapetalae</taxon>
        <taxon>asterids</taxon>
        <taxon>campanulids</taxon>
        <taxon>Asterales</taxon>
        <taxon>Asteraceae</taxon>
        <taxon>Cichorioideae</taxon>
        <taxon>Cichorieae</taxon>
        <taxon>Cichoriinae</taxon>
        <taxon>Cichorium</taxon>
    </lineage>
</organism>
<sequence>MPITSHAFSLLSVPKCSDEDKKERANMALTFDRYKDRLRMLPKEKGWITGNLYMYQGFWHQTMRIISVETLMALQDTFKAHPTDIYLVTLPKSGTTWLKALVFAIVNRKRYTNGSLSTHPLLISNPHNCLPFIETEIYANTPTYVDTHSPRLFATHIPYTSLPQSIIESGCRLIYLCRNPKDVLVSMFHFANKLRDKSGSLVTFEEAFESFSKGAMPVGPYWDHVKGYHKVSTEHPGKVLFLTYEGMKVDTLNHVKRLAKFLDYPFTEEEEVEGAMQEIIRLCSFENLSEVNKHGNLREGIPNAAFFRKGEVGDWTNHLTNEMSQRLDRITKEKFHGLDISFNQGS</sequence>
<proteinExistence type="predicted"/>
<reference evidence="1 2" key="2">
    <citation type="journal article" date="2022" name="Mol. Ecol. Resour.">
        <title>The genomes of chicory, endive, great burdock and yacon provide insights into Asteraceae paleo-polyploidization history and plant inulin production.</title>
        <authorList>
            <person name="Fan W."/>
            <person name="Wang S."/>
            <person name="Wang H."/>
            <person name="Wang A."/>
            <person name="Jiang F."/>
            <person name="Liu H."/>
            <person name="Zhao H."/>
            <person name="Xu D."/>
            <person name="Zhang Y."/>
        </authorList>
    </citation>
    <scope>NUCLEOTIDE SEQUENCE [LARGE SCALE GENOMIC DNA]</scope>
    <source>
        <strain evidence="2">cv. Punajuju</strain>
        <tissue evidence="1">Leaves</tissue>
    </source>
</reference>
<protein>
    <submittedName>
        <fullName evidence="1">Uncharacterized protein</fullName>
    </submittedName>
</protein>
<evidence type="ECO:0000313" key="1">
    <source>
        <dbReference type="EMBL" id="KAI3788251.1"/>
    </source>
</evidence>
<accession>A0ACB9GYU4</accession>
<evidence type="ECO:0000313" key="2">
    <source>
        <dbReference type="Proteomes" id="UP001055811"/>
    </source>
</evidence>
<reference evidence="2" key="1">
    <citation type="journal article" date="2022" name="Mol. Ecol. Resour.">
        <title>The genomes of chicory, endive, great burdock and yacon provide insights into Asteraceae palaeo-polyploidization history and plant inulin production.</title>
        <authorList>
            <person name="Fan W."/>
            <person name="Wang S."/>
            <person name="Wang H."/>
            <person name="Wang A."/>
            <person name="Jiang F."/>
            <person name="Liu H."/>
            <person name="Zhao H."/>
            <person name="Xu D."/>
            <person name="Zhang Y."/>
        </authorList>
    </citation>
    <scope>NUCLEOTIDE SEQUENCE [LARGE SCALE GENOMIC DNA]</scope>
    <source>
        <strain evidence="2">cv. Punajuju</strain>
    </source>
</reference>
<comment type="caution">
    <text evidence="1">The sequence shown here is derived from an EMBL/GenBank/DDBJ whole genome shotgun (WGS) entry which is preliminary data.</text>
</comment>
<gene>
    <name evidence="1" type="ORF">L2E82_01011</name>
</gene>